<accession>A0A813FLA3</accession>
<evidence type="ECO:0000313" key="4">
    <source>
        <dbReference type="Proteomes" id="UP000654075"/>
    </source>
</evidence>
<evidence type="ECO:0000259" key="1">
    <source>
        <dbReference type="Pfam" id="PF08544"/>
    </source>
</evidence>
<dbReference type="Pfam" id="PF08544">
    <property type="entry name" value="GHMP_kinases_C"/>
    <property type="match status" value="1"/>
</dbReference>
<dbReference type="GO" id="GO:0047940">
    <property type="term" value="F:glucuronokinase activity"/>
    <property type="evidence" value="ECO:0007669"/>
    <property type="project" value="TreeGrafter"/>
</dbReference>
<dbReference type="SUPFAM" id="SSF55060">
    <property type="entry name" value="GHMP Kinase, C-terminal domain"/>
    <property type="match status" value="1"/>
</dbReference>
<dbReference type="Proteomes" id="UP000654075">
    <property type="component" value="Unassembled WGS sequence"/>
</dbReference>
<dbReference type="EMBL" id="CAJNNW010002249">
    <property type="protein sequence ID" value="CAE8644066.1"/>
    <property type="molecule type" value="Genomic_DNA"/>
</dbReference>
<evidence type="ECO:0000313" key="2">
    <source>
        <dbReference type="EMBL" id="CAE8614520.1"/>
    </source>
</evidence>
<dbReference type="Gene3D" id="3.30.70.890">
    <property type="entry name" value="GHMP kinase, C-terminal domain"/>
    <property type="match status" value="1"/>
</dbReference>
<feature type="domain" description="GHMP kinase C-terminal" evidence="1">
    <location>
        <begin position="12"/>
        <end position="80"/>
    </location>
</feature>
<evidence type="ECO:0000313" key="3">
    <source>
        <dbReference type="EMBL" id="CAE8644066.1"/>
    </source>
</evidence>
<comment type="caution">
    <text evidence="2">The sequence shown here is derived from an EMBL/GenBank/DDBJ whole genome shotgun (WGS) entry which is preliminary data.</text>
</comment>
<dbReference type="InterPro" id="IPR053034">
    <property type="entry name" value="Glucuronokinase-like"/>
</dbReference>
<dbReference type="InterPro" id="IPR013750">
    <property type="entry name" value="GHMP_kinase_C_dom"/>
</dbReference>
<keyword evidence="4" id="KW-1185">Reference proteome</keyword>
<dbReference type="AlphaFoldDB" id="A0A813FLA3"/>
<dbReference type="EMBL" id="CAJNNV010025442">
    <property type="protein sequence ID" value="CAE8614520.1"/>
    <property type="molecule type" value="Genomic_DNA"/>
</dbReference>
<gene>
    <name evidence="2" type="ORF">PGLA1383_LOCUS32243</name>
    <name evidence="3" type="ORF">PGLA2088_LOCUS2721</name>
</gene>
<name>A0A813FLA3_POLGL</name>
<dbReference type="PANTHER" id="PTHR38710">
    <property type="entry name" value="WITH PUTATIVE URIDYL PYROPHOSPHORYLASE-RELATED"/>
    <property type="match status" value="1"/>
</dbReference>
<dbReference type="OrthoDB" id="1924968at2759"/>
<dbReference type="PANTHER" id="PTHR38710:SF1">
    <property type="entry name" value="WITH PUTATIVE URIDYL PYROPHOSPHORYLASE-RELATED"/>
    <property type="match status" value="1"/>
</dbReference>
<reference evidence="2" key="1">
    <citation type="submission" date="2021-02" db="EMBL/GenBank/DDBJ databases">
        <authorList>
            <person name="Dougan E. K."/>
            <person name="Rhodes N."/>
            <person name="Thang M."/>
            <person name="Chan C."/>
        </authorList>
    </citation>
    <scope>NUCLEOTIDE SEQUENCE</scope>
</reference>
<sequence length="115" mass="12504">MRTFGELAVRAKEAIEKKDHAGLADLMDQNFALRRQLYGDNCLGKKNLQMVEICKANGCAVKFPGSGGAVLGLCRPANADSSPKGKRHPIDCVQEALEGANYVFCPLDFFMPESV</sequence>
<dbReference type="Proteomes" id="UP000626109">
    <property type="component" value="Unassembled WGS sequence"/>
</dbReference>
<dbReference type="InterPro" id="IPR036554">
    <property type="entry name" value="GHMP_kinase_C_sf"/>
</dbReference>
<proteinExistence type="predicted"/>
<organism evidence="2 4">
    <name type="scientific">Polarella glacialis</name>
    <name type="common">Dinoflagellate</name>
    <dbReference type="NCBI Taxonomy" id="89957"/>
    <lineage>
        <taxon>Eukaryota</taxon>
        <taxon>Sar</taxon>
        <taxon>Alveolata</taxon>
        <taxon>Dinophyceae</taxon>
        <taxon>Suessiales</taxon>
        <taxon>Suessiaceae</taxon>
        <taxon>Polarella</taxon>
    </lineage>
</organism>
<protein>
    <recommendedName>
        <fullName evidence="1">GHMP kinase C-terminal domain-containing protein</fullName>
    </recommendedName>
</protein>